<dbReference type="InterPro" id="IPR002761">
    <property type="entry name" value="Diphthami_syn_dom"/>
</dbReference>
<name>A0A6P1P1P3_9BACT</name>
<evidence type="ECO:0000313" key="2">
    <source>
        <dbReference type="EMBL" id="QHL87582.1"/>
    </source>
</evidence>
<dbReference type="Proteomes" id="UP000464214">
    <property type="component" value="Chromosome"/>
</dbReference>
<dbReference type="EMBL" id="CP047897">
    <property type="protein sequence ID" value="QHL87582.1"/>
    <property type="molecule type" value="Genomic_DNA"/>
</dbReference>
<accession>A0A6P1P1P3</accession>
<dbReference type="Gene3D" id="3.40.50.620">
    <property type="entry name" value="HUPs"/>
    <property type="match status" value="1"/>
</dbReference>
<protein>
    <submittedName>
        <fullName evidence="2">ATP-binding protein</fullName>
    </submittedName>
</protein>
<sequence>MKPTAIFNWSGGKDSALALHRTQQQDQFHLHALFTSLSQAHQRVTMHGVREELMRQQLQQLGLPWKPLFLPEGVSLPDYNQAMKTAWQDFTKAGVTHAIFGDIYLEDLRQYRETQLAEVGVKAVFPIWQQDTTDLLEEFWRLGFKAKVVCVNGKHLDASFAGRDLDEAFIKDLPAGIDPCGENGEYHTFVYDGPNFKAPVPVQVGETVFKSYAPASQTADDDCFVANPPAYDTGFWFCDLLPGS</sequence>
<dbReference type="SUPFAM" id="SSF52402">
    <property type="entry name" value="Adenine nucleotide alpha hydrolases-like"/>
    <property type="match status" value="1"/>
</dbReference>
<dbReference type="AlphaFoldDB" id="A0A6P1P1P3"/>
<dbReference type="Gene3D" id="3.90.1490.10">
    <property type="entry name" value="putative n-type atp pyrophosphatase, domain 2"/>
    <property type="match status" value="1"/>
</dbReference>
<dbReference type="GO" id="GO:0005524">
    <property type="term" value="F:ATP binding"/>
    <property type="evidence" value="ECO:0007669"/>
    <property type="project" value="UniProtKB-KW"/>
</dbReference>
<keyword evidence="3" id="KW-1185">Reference proteome</keyword>
<organism evidence="2 3">
    <name type="scientific">Nibribacter ruber</name>
    <dbReference type="NCBI Taxonomy" id="2698458"/>
    <lineage>
        <taxon>Bacteria</taxon>
        <taxon>Pseudomonadati</taxon>
        <taxon>Bacteroidota</taxon>
        <taxon>Cytophagia</taxon>
        <taxon>Cytophagales</taxon>
        <taxon>Hymenobacteraceae</taxon>
        <taxon>Nibribacter</taxon>
    </lineage>
</organism>
<dbReference type="RefSeq" id="WP_160691116.1">
    <property type="nucleotide sequence ID" value="NZ_CP047897.1"/>
</dbReference>
<keyword evidence="2" id="KW-0547">Nucleotide-binding</keyword>
<dbReference type="InterPro" id="IPR014729">
    <property type="entry name" value="Rossmann-like_a/b/a_fold"/>
</dbReference>
<feature type="domain" description="Diphthamide synthase" evidence="1">
    <location>
        <begin position="7"/>
        <end position="204"/>
    </location>
</feature>
<proteinExistence type="predicted"/>
<keyword evidence="2" id="KW-0067">ATP-binding</keyword>
<dbReference type="Pfam" id="PF01902">
    <property type="entry name" value="Diphthami_syn_2"/>
    <property type="match status" value="1"/>
</dbReference>
<evidence type="ECO:0000313" key="3">
    <source>
        <dbReference type="Proteomes" id="UP000464214"/>
    </source>
</evidence>
<dbReference type="KEGG" id="nib:GU926_09075"/>
<reference evidence="2 3" key="1">
    <citation type="submission" date="2020-01" db="EMBL/GenBank/DDBJ databases">
        <authorList>
            <person name="Kim M."/>
        </authorList>
    </citation>
    <scope>NUCLEOTIDE SEQUENCE [LARGE SCALE GENOMIC DNA]</scope>
    <source>
        <strain evidence="2 3">BT10</strain>
    </source>
</reference>
<evidence type="ECO:0000259" key="1">
    <source>
        <dbReference type="Pfam" id="PF01902"/>
    </source>
</evidence>
<gene>
    <name evidence="2" type="ORF">GU926_09075</name>
</gene>